<keyword evidence="2" id="KW-0812">Transmembrane</keyword>
<keyword evidence="5" id="KW-1185">Reference proteome</keyword>
<feature type="domain" description="Sporulation stage II protein D amidase enhancer LytB N-terminal" evidence="3">
    <location>
        <begin position="222"/>
        <end position="308"/>
    </location>
</feature>
<keyword evidence="2" id="KW-0472">Membrane</keyword>
<sequence>MRRETAPELQSTGAARMRKKAARKARRGARRGGPRGPGRPALARRSTLVAGGATLTVGAVLVLWVWPGGSPYRTVAGPGHGRGMSQFGALANAQEGWTAEKILHHYYPGATLGTVPANTVAIRLTAQDDSTLDAYADAGLRVAGRSVAAGQAAHLTPLPGGRANVVVTLGCDGDVLWQAATEDPWVYPIDPKPGRPAAEHLTLCGGSAYRGALGVATENGAPRTVNRVDLEDYLLGVVPAEVQANWADKGGVEALRAQAIAARSYVLAEQRYSYAQSCDTTDCQVYPGTAKEDSRAAGAVGSTAGTVLLRDGRILRSEYSSAPGGGEPADIYTFEVGPALRDLAPGAPDVPLDPRKQAAVGESPIEVEYRRIGGAASKVGQPLGPEMSLPEHAGTYRLFTNGVIIATPTLGAQVVDFTTLLQLVPDPAGLGGPSGSSAPSGPVEAGVGVPPVPAGAGAPSVPVQAEAGVPSGPVPAGAGVPSGPVPAGAGVPSGPVPAGAGAPSAPLPPVAGGQGEPVPSGAGPQSVASDPGRSSAQDFDRSGVSASSAREPASPNAVASQQESASSTASVPSAPNVPSQASLESSGQPPRTFVPSDARPSADPASPNTNAPAAFETADAGAAPMSEAVQSAADTPGFETASSGVASPSASPGRTLAPTTAATPTPRPTPVIPIPSGGATRRPLAPGSSEFGALQG</sequence>
<comment type="caution">
    <text evidence="4">The sequence shown here is derived from an EMBL/GenBank/DDBJ whole genome shotgun (WGS) entry which is preliminary data.</text>
</comment>
<dbReference type="Proteomes" id="UP000247569">
    <property type="component" value="Unassembled WGS sequence"/>
</dbReference>
<feature type="compositionally biased region" description="Polar residues" evidence="1">
    <location>
        <begin position="526"/>
        <end position="537"/>
    </location>
</feature>
<dbReference type="GO" id="GO:0030435">
    <property type="term" value="P:sporulation resulting in formation of a cellular spore"/>
    <property type="evidence" value="ECO:0007669"/>
    <property type="project" value="InterPro"/>
</dbReference>
<dbReference type="AlphaFoldDB" id="A0A318K4D3"/>
<evidence type="ECO:0000256" key="2">
    <source>
        <dbReference type="SAM" id="Phobius"/>
    </source>
</evidence>
<dbReference type="NCBIfam" id="TIGR02669">
    <property type="entry name" value="SpoIID_LytB"/>
    <property type="match status" value="1"/>
</dbReference>
<organism evidence="4 5">
    <name type="scientific">Nocardia tenerifensis</name>
    <dbReference type="NCBI Taxonomy" id="228006"/>
    <lineage>
        <taxon>Bacteria</taxon>
        <taxon>Bacillati</taxon>
        <taxon>Actinomycetota</taxon>
        <taxon>Actinomycetes</taxon>
        <taxon>Mycobacteriales</taxon>
        <taxon>Nocardiaceae</taxon>
        <taxon>Nocardia</taxon>
    </lineage>
</organism>
<evidence type="ECO:0000259" key="3">
    <source>
        <dbReference type="Pfam" id="PF08486"/>
    </source>
</evidence>
<accession>A0A318K4D3</accession>
<dbReference type="Pfam" id="PF08486">
    <property type="entry name" value="SpoIID"/>
    <property type="match status" value="1"/>
</dbReference>
<reference evidence="4 5" key="1">
    <citation type="submission" date="2018-05" db="EMBL/GenBank/DDBJ databases">
        <title>Genomic Encyclopedia of Type Strains, Phase IV (KMG-IV): sequencing the most valuable type-strain genomes for metagenomic binning, comparative biology and taxonomic classification.</title>
        <authorList>
            <person name="Goeker M."/>
        </authorList>
    </citation>
    <scope>NUCLEOTIDE SEQUENCE [LARGE SCALE GENOMIC DNA]</scope>
    <source>
        <strain evidence="4 5">DSM 44704</strain>
    </source>
</reference>
<evidence type="ECO:0000313" key="5">
    <source>
        <dbReference type="Proteomes" id="UP000247569"/>
    </source>
</evidence>
<keyword evidence="2" id="KW-1133">Transmembrane helix</keyword>
<feature type="compositionally biased region" description="Low complexity" evidence="1">
    <location>
        <begin position="485"/>
        <end position="504"/>
    </location>
</feature>
<evidence type="ECO:0000313" key="4">
    <source>
        <dbReference type="EMBL" id="PXX63063.1"/>
    </source>
</evidence>
<feature type="region of interest" description="Disordered" evidence="1">
    <location>
        <begin position="485"/>
        <end position="696"/>
    </location>
</feature>
<feature type="transmembrane region" description="Helical" evidence="2">
    <location>
        <begin position="48"/>
        <end position="66"/>
    </location>
</feature>
<dbReference type="EMBL" id="QJKF01000006">
    <property type="protein sequence ID" value="PXX63063.1"/>
    <property type="molecule type" value="Genomic_DNA"/>
</dbReference>
<feature type="region of interest" description="Disordered" evidence="1">
    <location>
        <begin position="431"/>
        <end position="451"/>
    </location>
</feature>
<feature type="compositionally biased region" description="Low complexity" evidence="1">
    <location>
        <begin position="641"/>
        <end position="664"/>
    </location>
</feature>
<evidence type="ECO:0000256" key="1">
    <source>
        <dbReference type="SAM" id="MobiDB-lite"/>
    </source>
</evidence>
<name>A0A318K4D3_9NOCA</name>
<protein>
    <submittedName>
        <fullName evidence="4">SpoIID/LytB domain protein</fullName>
    </submittedName>
</protein>
<feature type="compositionally biased region" description="Low complexity" evidence="1">
    <location>
        <begin position="435"/>
        <end position="451"/>
    </location>
</feature>
<feature type="region of interest" description="Disordered" evidence="1">
    <location>
        <begin position="1"/>
        <end position="44"/>
    </location>
</feature>
<dbReference type="InterPro" id="IPR013486">
    <property type="entry name" value="SpoIID/LytB"/>
</dbReference>
<proteinExistence type="predicted"/>
<gene>
    <name evidence="4" type="ORF">DFR70_106117</name>
</gene>
<feature type="compositionally biased region" description="Low complexity" evidence="1">
    <location>
        <begin position="557"/>
        <end position="582"/>
    </location>
</feature>
<feature type="compositionally biased region" description="Basic residues" evidence="1">
    <location>
        <begin position="16"/>
        <end position="33"/>
    </location>
</feature>
<dbReference type="InterPro" id="IPR013693">
    <property type="entry name" value="SpoIID/LytB_N"/>
</dbReference>